<name>A0A1I3PEP0_9RHOB</name>
<evidence type="ECO:0000313" key="3">
    <source>
        <dbReference type="Proteomes" id="UP000199630"/>
    </source>
</evidence>
<dbReference type="PROSITE" id="PS51257">
    <property type="entry name" value="PROKAR_LIPOPROTEIN"/>
    <property type="match status" value="1"/>
</dbReference>
<accession>A0A1I3PEP0</accession>
<dbReference type="Proteomes" id="UP000199630">
    <property type="component" value="Unassembled WGS sequence"/>
</dbReference>
<dbReference type="STRING" id="588602.SAMN04487991_1654"/>
<dbReference type="AlphaFoldDB" id="A0A1I3PEP0"/>
<reference evidence="3" key="1">
    <citation type="submission" date="2016-10" db="EMBL/GenBank/DDBJ databases">
        <authorList>
            <person name="Varghese N."/>
            <person name="Submissions S."/>
        </authorList>
    </citation>
    <scope>NUCLEOTIDE SEQUENCE [LARGE SCALE GENOMIC DNA]</scope>
    <source>
        <strain evidence="3">DSM 26471</strain>
    </source>
</reference>
<protein>
    <submittedName>
        <fullName evidence="2">Uncharacterized protein</fullName>
    </submittedName>
</protein>
<dbReference type="EMBL" id="FORH01000002">
    <property type="protein sequence ID" value="SFJ20008.1"/>
    <property type="molecule type" value="Genomic_DNA"/>
</dbReference>
<evidence type="ECO:0000313" key="2">
    <source>
        <dbReference type="EMBL" id="SFJ20008.1"/>
    </source>
</evidence>
<keyword evidence="1" id="KW-0812">Transmembrane</keyword>
<dbReference type="RefSeq" id="WP_090059870.1">
    <property type="nucleotide sequence ID" value="NZ_FORH01000002.1"/>
</dbReference>
<keyword evidence="3" id="KW-1185">Reference proteome</keyword>
<gene>
    <name evidence="2" type="ORF">SAMN04487991_1654</name>
</gene>
<proteinExistence type="predicted"/>
<dbReference type="OrthoDB" id="9978945at2"/>
<evidence type="ECO:0000256" key="1">
    <source>
        <dbReference type="SAM" id="Phobius"/>
    </source>
</evidence>
<sequence length="87" mass="9424">MKRALSIFLFLWALPIVTALISGLLSLLTGCGLVNDMFEPLSCKIAGKEWGVALYFGFAPVFVTLLLSPLALIAGVLRLWLARRGTS</sequence>
<keyword evidence="1" id="KW-1133">Transmembrane helix</keyword>
<keyword evidence="1" id="KW-0472">Membrane</keyword>
<organism evidence="2 3">
    <name type="scientific">Celeribacter neptunius</name>
    <dbReference type="NCBI Taxonomy" id="588602"/>
    <lineage>
        <taxon>Bacteria</taxon>
        <taxon>Pseudomonadati</taxon>
        <taxon>Pseudomonadota</taxon>
        <taxon>Alphaproteobacteria</taxon>
        <taxon>Rhodobacterales</taxon>
        <taxon>Roseobacteraceae</taxon>
        <taxon>Celeribacter</taxon>
    </lineage>
</organism>
<feature type="transmembrane region" description="Helical" evidence="1">
    <location>
        <begin position="54"/>
        <end position="81"/>
    </location>
</feature>